<name>B3RZC3_TRIAD</name>
<sequence length="111" mass="13338">MTGSKFLRGCEEGANERSLLVKLRRKVYNQPFQWEDQKVHPLTWFMAKYMIMDPQKREEFWEEHMRKVKKRREIHLAQMRQPQNPPVMMMQYPVANYGVEPKGKPIGPDGF</sequence>
<evidence type="ECO:0000313" key="1">
    <source>
        <dbReference type="EMBL" id="EDV23818.1"/>
    </source>
</evidence>
<dbReference type="EMBL" id="DS985246">
    <property type="protein sequence ID" value="EDV23818.1"/>
    <property type="molecule type" value="Genomic_DNA"/>
</dbReference>
<dbReference type="Proteomes" id="UP000009022">
    <property type="component" value="Unassembled WGS sequence"/>
</dbReference>
<gene>
    <name evidence="1" type="ORF">TRIADDRAFT_64003</name>
</gene>
<proteinExistence type="predicted"/>
<dbReference type="AlphaFoldDB" id="B3RZC3"/>
<reference evidence="1 2" key="1">
    <citation type="journal article" date="2008" name="Nature">
        <title>The Trichoplax genome and the nature of placozoans.</title>
        <authorList>
            <person name="Srivastava M."/>
            <person name="Begovic E."/>
            <person name="Chapman J."/>
            <person name="Putnam N.H."/>
            <person name="Hellsten U."/>
            <person name="Kawashima T."/>
            <person name="Kuo A."/>
            <person name="Mitros T."/>
            <person name="Salamov A."/>
            <person name="Carpenter M.L."/>
            <person name="Signorovitch A.Y."/>
            <person name="Moreno M.A."/>
            <person name="Kamm K."/>
            <person name="Grimwood J."/>
            <person name="Schmutz J."/>
            <person name="Shapiro H."/>
            <person name="Grigoriev I.V."/>
            <person name="Buss L.W."/>
            <person name="Schierwater B."/>
            <person name="Dellaporta S.L."/>
            <person name="Rokhsar D.S."/>
        </authorList>
    </citation>
    <scope>NUCLEOTIDE SEQUENCE [LARGE SCALE GENOMIC DNA]</scope>
    <source>
        <strain evidence="1 2">Grell-BS-1999</strain>
    </source>
</reference>
<evidence type="ECO:0000313" key="2">
    <source>
        <dbReference type="Proteomes" id="UP000009022"/>
    </source>
</evidence>
<organism evidence="1 2">
    <name type="scientific">Trichoplax adhaerens</name>
    <name type="common">Trichoplax reptans</name>
    <dbReference type="NCBI Taxonomy" id="10228"/>
    <lineage>
        <taxon>Eukaryota</taxon>
        <taxon>Metazoa</taxon>
        <taxon>Placozoa</taxon>
        <taxon>Uniplacotomia</taxon>
        <taxon>Trichoplacea</taxon>
        <taxon>Trichoplacidae</taxon>
        <taxon>Trichoplax</taxon>
    </lineage>
</organism>
<protein>
    <submittedName>
        <fullName evidence="1">Expressed protein</fullName>
    </submittedName>
</protein>
<dbReference type="InParanoid" id="B3RZC3"/>
<dbReference type="HOGENOM" id="CLU_2161583_0_0_1"/>
<accession>B3RZC3</accession>
<dbReference type="CTD" id="6754557"/>
<dbReference type="RefSeq" id="XP_002113344.1">
    <property type="nucleotide sequence ID" value="XM_002113308.1"/>
</dbReference>
<dbReference type="KEGG" id="tad:TRIADDRAFT_64003"/>
<dbReference type="GeneID" id="6754557"/>
<keyword evidence="2" id="KW-1185">Reference proteome</keyword>